<dbReference type="EMBL" id="ATDN01000006">
    <property type="protein sequence ID" value="RWA22199.1"/>
    <property type="molecule type" value="Genomic_DNA"/>
</dbReference>
<keyword evidence="3" id="KW-1185">Reference proteome</keyword>
<evidence type="ECO:0000313" key="2">
    <source>
        <dbReference type="EMBL" id="RWA22199.1"/>
    </source>
</evidence>
<proteinExistence type="predicted"/>
<name>A0A439DXR7_9MYCO</name>
<feature type="region of interest" description="Disordered" evidence="1">
    <location>
        <begin position="1"/>
        <end position="20"/>
    </location>
</feature>
<organism evidence="2 3">
    <name type="scientific">Mycolicibacterium elephantis DSM 44368</name>
    <dbReference type="NCBI Taxonomy" id="1335622"/>
    <lineage>
        <taxon>Bacteria</taxon>
        <taxon>Bacillati</taxon>
        <taxon>Actinomycetota</taxon>
        <taxon>Actinomycetes</taxon>
        <taxon>Mycobacteriales</taxon>
        <taxon>Mycobacteriaceae</taxon>
        <taxon>Mycolicibacterium</taxon>
    </lineage>
</organism>
<evidence type="ECO:0000256" key="1">
    <source>
        <dbReference type="SAM" id="MobiDB-lite"/>
    </source>
</evidence>
<sequence>MPDQVGDAAVGRRPVVSDAGDPAQGVAALVTGGVHLADDRVFGAGDLGRISQRRQRRAHAVAAVHAAHRLQRPRRVG</sequence>
<protein>
    <submittedName>
        <fullName evidence="2">Uncharacterized protein</fullName>
    </submittedName>
</protein>
<reference evidence="2 3" key="1">
    <citation type="submission" date="2013-06" db="EMBL/GenBank/DDBJ databases">
        <title>The draft sequence of the Mycobacterium elephantis genome.</title>
        <authorList>
            <person name="Pettersson F.B."/>
            <person name="Das S."/>
            <person name="Dasgupta S."/>
            <person name="Bhattacharya A."/>
            <person name="Kirsebom L.A."/>
        </authorList>
    </citation>
    <scope>NUCLEOTIDE SEQUENCE [LARGE SCALE GENOMIC DNA]</scope>
    <source>
        <strain evidence="2 3">DSM 44368</strain>
    </source>
</reference>
<gene>
    <name evidence="2" type="ORF">MELE44368_14245</name>
</gene>
<dbReference type="Proteomes" id="UP000287177">
    <property type="component" value="Unassembled WGS sequence"/>
</dbReference>
<comment type="caution">
    <text evidence="2">The sequence shown here is derived from an EMBL/GenBank/DDBJ whole genome shotgun (WGS) entry which is preliminary data.</text>
</comment>
<dbReference type="AlphaFoldDB" id="A0A439DXR7"/>
<evidence type="ECO:0000313" key="3">
    <source>
        <dbReference type="Proteomes" id="UP000287177"/>
    </source>
</evidence>
<accession>A0A439DXR7</accession>